<dbReference type="GO" id="GO:0000785">
    <property type="term" value="C:chromatin"/>
    <property type="evidence" value="ECO:0007669"/>
    <property type="project" value="TreeGrafter"/>
</dbReference>
<dbReference type="GO" id="GO:0005667">
    <property type="term" value="C:transcription regulator complex"/>
    <property type="evidence" value="ECO:0007669"/>
    <property type="project" value="TreeGrafter"/>
</dbReference>
<dbReference type="GO" id="GO:0006357">
    <property type="term" value="P:regulation of transcription by RNA polymerase II"/>
    <property type="evidence" value="ECO:0007669"/>
    <property type="project" value="InterPro"/>
</dbReference>
<dbReference type="GO" id="GO:0005634">
    <property type="term" value="C:nucleus"/>
    <property type="evidence" value="ECO:0007669"/>
    <property type="project" value="InterPro"/>
</dbReference>
<accession>A0A061S5N6</accession>
<protein>
    <submittedName>
        <fullName evidence="3">Retinoblastoma-like protein</fullName>
    </submittedName>
</protein>
<evidence type="ECO:0000259" key="2">
    <source>
        <dbReference type="Pfam" id="PF01858"/>
    </source>
</evidence>
<reference evidence="3" key="1">
    <citation type="submission" date="2014-05" db="EMBL/GenBank/DDBJ databases">
        <title>The transcriptome of the halophilic microalga Tetraselmis sp. GSL018 isolated from the Great Salt Lake, Utah.</title>
        <authorList>
            <person name="Jinkerson R.E."/>
            <person name="D'Adamo S."/>
            <person name="Posewitz M.C."/>
        </authorList>
    </citation>
    <scope>NUCLEOTIDE SEQUENCE</scope>
    <source>
        <strain evidence="3">GSL018</strain>
    </source>
</reference>
<feature type="domain" description="Retinoblastoma-associated protein A-box" evidence="2">
    <location>
        <begin position="2"/>
        <end position="56"/>
    </location>
</feature>
<dbReference type="Gene3D" id="1.10.472.10">
    <property type="entry name" value="Cyclin-like"/>
    <property type="match status" value="2"/>
</dbReference>
<gene>
    <name evidence="3" type="ORF">TSPGSL018_15793</name>
</gene>
<dbReference type="Pfam" id="PF01858">
    <property type="entry name" value="RB_A"/>
    <property type="match status" value="1"/>
</dbReference>
<evidence type="ECO:0000313" key="3">
    <source>
        <dbReference type="EMBL" id="JAC78190.1"/>
    </source>
</evidence>
<dbReference type="GO" id="GO:0030154">
    <property type="term" value="P:cell differentiation"/>
    <property type="evidence" value="ECO:0007669"/>
    <property type="project" value="TreeGrafter"/>
</dbReference>
<dbReference type="GO" id="GO:0000977">
    <property type="term" value="F:RNA polymerase II transcription regulatory region sequence-specific DNA binding"/>
    <property type="evidence" value="ECO:0007669"/>
    <property type="project" value="TreeGrafter"/>
</dbReference>
<sequence>MDRLGLKAFDMFKIIQTFVSHEPTLPKELLYHLANVEERIVESLAWLPGSTLFPALIAAKYHVDNTKPLPSKSPKRKCLFCLRSERHDISSFEMVGNNHMSFPMGLKRLKTCIITKNNSDQHHKRSFYTLPPKQPASSYFYHAHNSAFQVVDSLVPVRPEWKKIPSLSPMAPGSILPESIGRDIEVKSHMDMPVIALLRDFFRKTATIANNRLAQLCLVINFQPYDHMDVLQKVDKVMRFVIFERTSLLYGRHLNQLLVCSLYGVCKILGLGHLTFKKLTAHFQKLAVCDNCASIRSCQNIFHNIKIQFVNYTMHSVEVGDVITFYNKVFIPAMKDYLKKIADTQSQVSADSIQDS</sequence>
<dbReference type="EMBL" id="GBEZ01007259">
    <property type="protein sequence ID" value="JAC78190.1"/>
    <property type="molecule type" value="Transcribed_RNA"/>
</dbReference>
<dbReference type="PANTHER" id="PTHR13742:SF17">
    <property type="entry name" value="RE32990P-RELATED"/>
    <property type="match status" value="1"/>
</dbReference>
<dbReference type="GO" id="GO:2000134">
    <property type="term" value="P:negative regulation of G1/S transition of mitotic cell cycle"/>
    <property type="evidence" value="ECO:0007669"/>
    <property type="project" value="TreeGrafter"/>
</dbReference>
<dbReference type="PANTHER" id="PTHR13742">
    <property type="entry name" value="RETINOBLASTOMA-ASSOCIATED PROTEIN RB -RELATED"/>
    <property type="match status" value="1"/>
</dbReference>
<dbReference type="AlphaFoldDB" id="A0A061S5N6"/>
<dbReference type="InterPro" id="IPR036915">
    <property type="entry name" value="Cyclin-like_sf"/>
</dbReference>
<dbReference type="InterPro" id="IPR002720">
    <property type="entry name" value="RB_A"/>
</dbReference>
<dbReference type="InterPro" id="IPR002719">
    <property type="entry name" value="RB_B"/>
</dbReference>
<dbReference type="InterPro" id="IPR028309">
    <property type="entry name" value="RB_fam"/>
</dbReference>
<dbReference type="SUPFAM" id="SSF47954">
    <property type="entry name" value="Cyclin-like"/>
    <property type="match status" value="2"/>
</dbReference>
<organism evidence="3">
    <name type="scientific">Tetraselmis sp. GSL018</name>
    <dbReference type="NCBI Taxonomy" id="582737"/>
    <lineage>
        <taxon>Eukaryota</taxon>
        <taxon>Viridiplantae</taxon>
        <taxon>Chlorophyta</taxon>
        <taxon>core chlorophytes</taxon>
        <taxon>Chlorodendrophyceae</taxon>
        <taxon>Chlorodendrales</taxon>
        <taxon>Chlorodendraceae</taxon>
        <taxon>Tetraselmis</taxon>
    </lineage>
</organism>
<evidence type="ECO:0000259" key="1">
    <source>
        <dbReference type="Pfam" id="PF01857"/>
    </source>
</evidence>
<feature type="domain" description="Retinoblastoma-associated protein B-box" evidence="1">
    <location>
        <begin position="198"/>
        <end position="335"/>
    </location>
</feature>
<name>A0A061S5N6_9CHLO</name>
<dbReference type="Pfam" id="PF01857">
    <property type="entry name" value="RB_B"/>
    <property type="match status" value="1"/>
</dbReference>
<proteinExistence type="predicted"/>